<dbReference type="InterPro" id="IPR050189">
    <property type="entry name" value="MFS_Efflux_Transporters"/>
</dbReference>
<evidence type="ECO:0000313" key="9">
    <source>
        <dbReference type="EMBL" id="AKM50865.1"/>
    </source>
</evidence>
<evidence type="ECO:0000256" key="2">
    <source>
        <dbReference type="ARBA" id="ARBA00022448"/>
    </source>
</evidence>
<dbReference type="SUPFAM" id="SSF103473">
    <property type="entry name" value="MFS general substrate transporter"/>
    <property type="match status" value="1"/>
</dbReference>
<keyword evidence="6 7" id="KW-0472">Membrane</keyword>
<keyword evidence="4 7" id="KW-0812">Transmembrane</keyword>
<dbReference type="InterPro" id="IPR036259">
    <property type="entry name" value="MFS_trans_sf"/>
</dbReference>
<evidence type="ECO:0000256" key="7">
    <source>
        <dbReference type="SAM" id="Phobius"/>
    </source>
</evidence>
<evidence type="ECO:0000313" key="10">
    <source>
        <dbReference type="Proteomes" id="UP000016629"/>
    </source>
</evidence>
<dbReference type="PANTHER" id="PTHR43124">
    <property type="entry name" value="PURINE EFFLUX PUMP PBUE"/>
    <property type="match status" value="1"/>
</dbReference>
<feature type="transmembrane region" description="Helical" evidence="7">
    <location>
        <begin position="20"/>
        <end position="42"/>
    </location>
</feature>
<dbReference type="Pfam" id="PF07690">
    <property type="entry name" value="MFS_1"/>
    <property type="match status" value="1"/>
</dbReference>
<dbReference type="AlphaFoldDB" id="A0A806T3H5"/>
<reference evidence="9 10" key="1">
    <citation type="journal article" date="2013" name="Genome Announc.">
        <title>Draft Genome Sequence of Lactobacillus fermentum Strain 3872.</title>
        <authorList>
            <person name="Karlyshev A.V."/>
            <person name="Raju K."/>
            <person name="Abramov V.M."/>
        </authorList>
    </citation>
    <scope>NUCLEOTIDE SEQUENCE [LARGE SCALE GENOMIC DNA]</scope>
    <source>
        <strain evidence="9 10">3872</strain>
    </source>
</reference>
<feature type="transmembrane region" description="Helical" evidence="7">
    <location>
        <begin position="54"/>
        <end position="72"/>
    </location>
</feature>
<dbReference type="Gene3D" id="1.20.1250.20">
    <property type="entry name" value="MFS general substrate transporter like domains"/>
    <property type="match status" value="1"/>
</dbReference>
<dbReference type="InterPro" id="IPR011701">
    <property type="entry name" value="MFS"/>
</dbReference>
<dbReference type="InterPro" id="IPR020846">
    <property type="entry name" value="MFS_dom"/>
</dbReference>
<dbReference type="PANTHER" id="PTHR43124:SF3">
    <property type="entry name" value="CHLORAMPHENICOL EFFLUX PUMP RV0191"/>
    <property type="match status" value="1"/>
</dbReference>
<feature type="transmembrane region" description="Helical" evidence="7">
    <location>
        <begin position="210"/>
        <end position="232"/>
    </location>
</feature>
<comment type="subcellular location">
    <subcellularLocation>
        <location evidence="1">Cell membrane</location>
        <topology evidence="1">Multi-pass membrane protein</topology>
    </subcellularLocation>
</comment>
<evidence type="ECO:0000256" key="3">
    <source>
        <dbReference type="ARBA" id="ARBA00022475"/>
    </source>
</evidence>
<feature type="transmembrane region" description="Helical" evidence="7">
    <location>
        <begin position="113"/>
        <end position="139"/>
    </location>
</feature>
<dbReference type="EMBL" id="CP011536">
    <property type="protein sequence ID" value="AKM50865.1"/>
    <property type="molecule type" value="Genomic_DNA"/>
</dbReference>
<evidence type="ECO:0000259" key="8">
    <source>
        <dbReference type="PROSITE" id="PS50850"/>
    </source>
</evidence>
<accession>A0A806T3H5</accession>
<dbReference type="GO" id="GO:0005886">
    <property type="term" value="C:plasma membrane"/>
    <property type="evidence" value="ECO:0007669"/>
    <property type="project" value="UniProtKB-SubCell"/>
</dbReference>
<dbReference type="Proteomes" id="UP000016629">
    <property type="component" value="Chromosome"/>
</dbReference>
<gene>
    <name evidence="9" type="ORF">N573_003605</name>
</gene>
<protein>
    <submittedName>
        <fullName evidence="9">Transporter</fullName>
    </submittedName>
</protein>
<evidence type="ECO:0000256" key="5">
    <source>
        <dbReference type="ARBA" id="ARBA00022989"/>
    </source>
</evidence>
<name>A0A806T3H5_LIMFE</name>
<feature type="transmembrane region" description="Helical" evidence="7">
    <location>
        <begin position="344"/>
        <end position="363"/>
    </location>
</feature>
<proteinExistence type="predicted"/>
<keyword evidence="2" id="KW-0813">Transport</keyword>
<feature type="domain" description="Major facilitator superfamily (MFS) profile" evidence="8">
    <location>
        <begin position="1"/>
        <end position="371"/>
    </location>
</feature>
<evidence type="ECO:0000256" key="1">
    <source>
        <dbReference type="ARBA" id="ARBA00004651"/>
    </source>
</evidence>
<organism evidence="9 10">
    <name type="scientific">Limosilactobacillus fermentum 3872</name>
    <dbReference type="NCBI Taxonomy" id="1381124"/>
    <lineage>
        <taxon>Bacteria</taxon>
        <taxon>Bacillati</taxon>
        <taxon>Bacillota</taxon>
        <taxon>Bacilli</taxon>
        <taxon>Lactobacillales</taxon>
        <taxon>Lactobacillaceae</taxon>
        <taxon>Limosilactobacillus</taxon>
    </lineage>
</organism>
<feature type="transmembrane region" description="Helical" evidence="7">
    <location>
        <begin position="311"/>
        <end position="332"/>
    </location>
</feature>
<evidence type="ECO:0000256" key="4">
    <source>
        <dbReference type="ARBA" id="ARBA00022692"/>
    </source>
</evidence>
<feature type="transmembrane region" description="Helical" evidence="7">
    <location>
        <begin position="78"/>
        <end position="101"/>
    </location>
</feature>
<dbReference type="CDD" id="cd17324">
    <property type="entry name" value="MFS_NepI_like"/>
    <property type="match status" value="1"/>
</dbReference>
<dbReference type="GO" id="GO:0022857">
    <property type="term" value="F:transmembrane transporter activity"/>
    <property type="evidence" value="ECO:0007669"/>
    <property type="project" value="InterPro"/>
</dbReference>
<sequence length="373" mass="40676">MCPHALVGNLSLIAHTYHQTLSQSASIVSVFAWTYAIATPLLALSTNRFNKRSLFLTLLAVFLAGTLLSAFAPSLPIFLFSRVMTASVAGLMESLMSVIAYQLATTDQQRSMLVAWIYTGFSIASAVGNPLGTFIANLWRWQDAFIMVAIITVLATVVATSLIPKDLVNEPASFKERLVLFSDRRIQLAIVFAICSAGMIFGYYTYIRSLIHQTLGFSLTALSLVLLLLGVLDVFANQLSGRLAAKNGIKRLRPFYVLDLVLLALFQFSMQNAWTGLLLLCALVFFFALFGSPIQIFVLDVASHDFPQATTLASTLNAIFYNVGVAVSSFTATQTLKVAGLPALGWNSLVYCAVALLVLLTLVRMTDREAMRG</sequence>
<feature type="transmembrane region" description="Helical" evidence="7">
    <location>
        <begin position="145"/>
        <end position="164"/>
    </location>
</feature>
<keyword evidence="5 7" id="KW-1133">Transmembrane helix</keyword>
<feature type="transmembrane region" description="Helical" evidence="7">
    <location>
        <begin position="276"/>
        <end position="299"/>
    </location>
</feature>
<evidence type="ECO:0000256" key="6">
    <source>
        <dbReference type="ARBA" id="ARBA00023136"/>
    </source>
</evidence>
<keyword evidence="3" id="KW-1003">Cell membrane</keyword>
<dbReference type="PROSITE" id="PS50850">
    <property type="entry name" value="MFS"/>
    <property type="match status" value="1"/>
</dbReference>
<feature type="transmembrane region" description="Helical" evidence="7">
    <location>
        <begin position="185"/>
        <end position="204"/>
    </location>
</feature>
<reference evidence="9 10" key="2">
    <citation type="journal article" name="FEMS Microbiol. Lett.">
        <title>Lactobacillus fermentum 3872 genome sequencing reveals plasmid and chromosomal genes potentially involved in a probiotic activity.</title>
        <authorList>
            <person name="Lehri B."/>
            <person name="Seddon A.M."/>
            <person name="Karlyshev A.V."/>
        </authorList>
    </citation>
    <scope>NUCLEOTIDE SEQUENCE [LARGE SCALE GENOMIC DNA]</scope>
    <source>
        <strain evidence="9 10">3872</strain>
    </source>
</reference>